<dbReference type="Proteomes" id="UP000292702">
    <property type="component" value="Unassembled WGS sequence"/>
</dbReference>
<gene>
    <name evidence="1" type="ORF">EIP91_003596</name>
</gene>
<evidence type="ECO:0000313" key="1">
    <source>
        <dbReference type="EMBL" id="TCD64815.1"/>
    </source>
</evidence>
<dbReference type="EMBL" id="RWJN01000213">
    <property type="protein sequence ID" value="TCD64815.1"/>
    <property type="molecule type" value="Genomic_DNA"/>
</dbReference>
<comment type="caution">
    <text evidence="1">The sequence shown here is derived from an EMBL/GenBank/DDBJ whole genome shotgun (WGS) entry which is preliminary data.</text>
</comment>
<sequence length="664" mass="75492">MLANRLKQAESTLEFLSSVEHQPFVIRQEESDTTLHEQLTRFQHVVLLSSRVSRGIQNSLIPINRLPIELPVLIFKFHQNAAIGVGTFPAYNNVFRPREPYYGSRRKTQPHCQFGVSHVCRHWRRVMLCNSTLWETIVLDGSVTPTPELLDCFLDRAGQGPLRIVVLFEGQDDYYMKKTFNFLSDNMERIKELRIHCSPWDILEITEPAPILECLDITCDTSWFFGSLDPEPPVLIPWLLERAPVLRRLAVENIYTLPLKVWSKLTHLCIGGPWDTQSPVYEWGGRPGAELQTYRDFLSVLEANPRLEQLFIKTPCYWINNSDELSSVTERIELRCLQRLFLGNITSRQVAQFLSNLILPKAVCMNIALIYCPGEEDHMFAFLPTIEPPTPIFAETTALELDFSASDYSGHLASGIGPFGSFGITASSTKSYDNTLHAFLCGLSFEGFQHVSELRIAGPHAQDLDQDMDFRLVLSELPLLVKLAINGDLPLILETLEVLTSHAEASDASSTPPSTSRPSITCPRLQTLWIKLSNDTKPPEVDQVLSDLLQCMRARFAVQDQKFPEILLRIFSANLYDRQIKGSIALLQEVVANVEAVCYLPPEGIDLPAWGKDSLQRTDANGSRDAWWKPFRLARSRYDDRGWNRVERPKIDYKKLAYAGFYSM</sequence>
<reference evidence="1 2" key="1">
    <citation type="submission" date="2018-11" db="EMBL/GenBank/DDBJ databases">
        <title>Genome assembly of Steccherinum ochraceum LE-BIN_3174, the white-rot fungus of the Steccherinaceae family (The Residual Polyporoid clade, Polyporales, Basidiomycota).</title>
        <authorList>
            <person name="Fedorova T.V."/>
            <person name="Glazunova O.A."/>
            <person name="Landesman E.O."/>
            <person name="Moiseenko K.V."/>
            <person name="Psurtseva N.V."/>
            <person name="Savinova O.S."/>
            <person name="Shakhova N.V."/>
            <person name="Tyazhelova T.V."/>
            <person name="Vasina D.V."/>
        </authorList>
    </citation>
    <scope>NUCLEOTIDE SEQUENCE [LARGE SCALE GENOMIC DNA]</scope>
    <source>
        <strain evidence="1 2">LE-BIN_3174</strain>
    </source>
</reference>
<protein>
    <submittedName>
        <fullName evidence="1">Uncharacterized protein</fullName>
    </submittedName>
</protein>
<dbReference type="Gene3D" id="1.20.1280.50">
    <property type="match status" value="1"/>
</dbReference>
<accession>A0A4R0RGK6</accession>
<evidence type="ECO:0000313" key="2">
    <source>
        <dbReference type="Proteomes" id="UP000292702"/>
    </source>
</evidence>
<proteinExistence type="predicted"/>
<dbReference type="OrthoDB" id="2801457at2759"/>
<dbReference type="AlphaFoldDB" id="A0A4R0RGK6"/>
<name>A0A4R0RGK6_9APHY</name>
<organism evidence="1 2">
    <name type="scientific">Steccherinum ochraceum</name>
    <dbReference type="NCBI Taxonomy" id="92696"/>
    <lineage>
        <taxon>Eukaryota</taxon>
        <taxon>Fungi</taxon>
        <taxon>Dikarya</taxon>
        <taxon>Basidiomycota</taxon>
        <taxon>Agaricomycotina</taxon>
        <taxon>Agaricomycetes</taxon>
        <taxon>Polyporales</taxon>
        <taxon>Steccherinaceae</taxon>
        <taxon>Steccherinum</taxon>
    </lineage>
</organism>
<keyword evidence="2" id="KW-1185">Reference proteome</keyword>